<dbReference type="EMBL" id="CM000849">
    <property type="protein sequence ID" value="KRH06030.1"/>
    <property type="molecule type" value="Genomic_DNA"/>
</dbReference>
<evidence type="ECO:0000313" key="3">
    <source>
        <dbReference type="Proteomes" id="UP000008827"/>
    </source>
</evidence>
<evidence type="ECO:0000313" key="1">
    <source>
        <dbReference type="EMBL" id="KRH06030.1"/>
    </source>
</evidence>
<proteinExistence type="predicted"/>
<dbReference type="AlphaFoldDB" id="K7MEB3"/>
<keyword evidence="3" id="KW-1185">Reference proteome</keyword>
<evidence type="ECO:0000313" key="2">
    <source>
        <dbReference type="EnsemblPlants" id="KRH06030"/>
    </source>
</evidence>
<sequence length="61" mass="7446">METYTKGKKHYKEMKRESGNRICKKTNQKYQGTKSFYVLEERCIKSSSTKRDFFFFFAQQK</sequence>
<reference evidence="1 2" key="1">
    <citation type="journal article" date="2010" name="Nature">
        <title>Genome sequence of the palaeopolyploid soybean.</title>
        <authorList>
            <person name="Schmutz J."/>
            <person name="Cannon S.B."/>
            <person name="Schlueter J."/>
            <person name="Ma J."/>
            <person name="Mitros T."/>
            <person name="Nelson W."/>
            <person name="Hyten D.L."/>
            <person name="Song Q."/>
            <person name="Thelen J.J."/>
            <person name="Cheng J."/>
            <person name="Xu D."/>
            <person name="Hellsten U."/>
            <person name="May G.D."/>
            <person name="Yu Y."/>
            <person name="Sakurai T."/>
            <person name="Umezawa T."/>
            <person name="Bhattacharyya M.K."/>
            <person name="Sandhu D."/>
            <person name="Valliyodan B."/>
            <person name="Lindquist E."/>
            <person name="Peto M."/>
            <person name="Grant D."/>
            <person name="Shu S."/>
            <person name="Goodstein D."/>
            <person name="Barry K."/>
            <person name="Futrell-Griggs M."/>
            <person name="Abernathy B."/>
            <person name="Du J."/>
            <person name="Tian Z."/>
            <person name="Zhu L."/>
            <person name="Gill N."/>
            <person name="Joshi T."/>
            <person name="Libault M."/>
            <person name="Sethuraman A."/>
            <person name="Zhang X.-C."/>
            <person name="Shinozaki K."/>
            <person name="Nguyen H.T."/>
            <person name="Wing R.A."/>
            <person name="Cregan P."/>
            <person name="Specht J."/>
            <person name="Grimwood J."/>
            <person name="Rokhsar D."/>
            <person name="Stacey G."/>
            <person name="Shoemaker R.C."/>
            <person name="Jackson S.A."/>
        </authorList>
    </citation>
    <scope>NUCLEOTIDE SEQUENCE [LARGE SCALE GENOMIC DNA]</scope>
    <source>
        <strain evidence="2">cv. Williams 82</strain>
        <tissue evidence="1">Callus</tissue>
    </source>
</reference>
<dbReference type="EnsemblPlants" id="KRH06030">
    <property type="protein sequence ID" value="KRH06030"/>
    <property type="gene ID" value="GLYMA_16G000600"/>
</dbReference>
<dbReference type="InParanoid" id="K7MEB3"/>
<reference evidence="1" key="3">
    <citation type="submission" date="2018-07" db="EMBL/GenBank/DDBJ databases">
        <title>WGS assembly of Glycine max.</title>
        <authorList>
            <person name="Schmutz J."/>
            <person name="Cannon S."/>
            <person name="Schlueter J."/>
            <person name="Ma J."/>
            <person name="Mitros T."/>
            <person name="Nelson W."/>
            <person name="Hyten D."/>
            <person name="Song Q."/>
            <person name="Thelen J."/>
            <person name="Cheng J."/>
            <person name="Xu D."/>
            <person name="Hellsten U."/>
            <person name="May G."/>
            <person name="Yu Y."/>
            <person name="Sakurai T."/>
            <person name="Umezawa T."/>
            <person name="Bhattacharyya M."/>
            <person name="Sandhu D."/>
            <person name="Valliyodan B."/>
            <person name="Lindquist E."/>
            <person name="Peto M."/>
            <person name="Grant D."/>
            <person name="Shu S."/>
            <person name="Goodstein D."/>
            <person name="Barry K."/>
            <person name="Futrell-Griggs M."/>
            <person name="Abernathy B."/>
            <person name="Du J."/>
            <person name="Tian Z."/>
            <person name="Zhu L."/>
            <person name="Gill N."/>
            <person name="Joshi T."/>
            <person name="Libault M."/>
            <person name="Sethuraman A."/>
            <person name="Zhang X."/>
            <person name="Shinozaki K."/>
            <person name="Nguyen H."/>
            <person name="Wing R."/>
            <person name="Cregan P."/>
            <person name="Specht J."/>
            <person name="Grimwood J."/>
            <person name="Rokhsar D."/>
            <person name="Stacey G."/>
            <person name="Shoemaker R."/>
            <person name="Jackson S."/>
        </authorList>
    </citation>
    <scope>NUCLEOTIDE SEQUENCE</scope>
    <source>
        <tissue evidence="1">Callus</tissue>
    </source>
</reference>
<dbReference type="Gramene" id="KRH06030">
    <property type="protein sequence ID" value="KRH06030"/>
    <property type="gene ID" value="GLYMA_16G000600"/>
</dbReference>
<reference evidence="2" key="2">
    <citation type="submission" date="2018-02" db="UniProtKB">
        <authorList>
            <consortium name="EnsemblPlants"/>
        </authorList>
    </citation>
    <scope>IDENTIFICATION</scope>
    <source>
        <strain evidence="2">Williams 82</strain>
    </source>
</reference>
<gene>
    <name evidence="1" type="ORF">GLYMA_16G000600</name>
</gene>
<dbReference type="PaxDb" id="3847-GLYMA16G00250.1"/>
<dbReference type="HOGENOM" id="CLU_2927247_0_0_1"/>
<dbReference type="Proteomes" id="UP000008827">
    <property type="component" value="Chromosome 16"/>
</dbReference>
<organism evidence="1">
    <name type="scientific">Glycine max</name>
    <name type="common">Soybean</name>
    <name type="synonym">Glycine hispida</name>
    <dbReference type="NCBI Taxonomy" id="3847"/>
    <lineage>
        <taxon>Eukaryota</taxon>
        <taxon>Viridiplantae</taxon>
        <taxon>Streptophyta</taxon>
        <taxon>Embryophyta</taxon>
        <taxon>Tracheophyta</taxon>
        <taxon>Spermatophyta</taxon>
        <taxon>Magnoliopsida</taxon>
        <taxon>eudicotyledons</taxon>
        <taxon>Gunneridae</taxon>
        <taxon>Pentapetalae</taxon>
        <taxon>rosids</taxon>
        <taxon>fabids</taxon>
        <taxon>Fabales</taxon>
        <taxon>Fabaceae</taxon>
        <taxon>Papilionoideae</taxon>
        <taxon>50 kb inversion clade</taxon>
        <taxon>NPAAA clade</taxon>
        <taxon>indigoferoid/millettioid clade</taxon>
        <taxon>Phaseoleae</taxon>
        <taxon>Glycine</taxon>
        <taxon>Glycine subgen. Soja</taxon>
    </lineage>
</organism>
<accession>K7MEB3</accession>
<protein>
    <submittedName>
        <fullName evidence="1 2">Uncharacterized protein</fullName>
    </submittedName>
</protein>
<name>K7MEB3_SOYBN</name>